<name>A0A0C2HMK6_9BACT</name>
<evidence type="ECO:0000256" key="2">
    <source>
        <dbReference type="SAM" id="SignalP"/>
    </source>
</evidence>
<comment type="caution">
    <text evidence="3">The sequence shown here is derived from an EMBL/GenBank/DDBJ whole genome shotgun (WGS) entry which is preliminary data.</text>
</comment>
<reference evidence="3 4" key="1">
    <citation type="submission" date="2014-12" db="EMBL/GenBank/DDBJ databases">
        <title>Genomes of Geoalkalibacter ferrihydriticus and Geoalkalibacter subterraneus, two haloalkaliphilic metal-reducing members of the Geobacteraceae.</title>
        <authorList>
            <person name="Badalamenti J.P."/>
            <person name="Torres C.I."/>
            <person name="Krajmalnik-Brown R."/>
            <person name="Bond D.R."/>
        </authorList>
    </citation>
    <scope>NUCLEOTIDE SEQUENCE [LARGE SCALE GENOMIC DNA]</scope>
    <source>
        <strain evidence="3 4">DSM 17813</strain>
    </source>
</reference>
<dbReference type="RefSeq" id="WP_040100108.1">
    <property type="nucleotide sequence ID" value="NZ_JWJD01000005.1"/>
</dbReference>
<keyword evidence="4" id="KW-1185">Reference proteome</keyword>
<keyword evidence="2" id="KW-0732">Signal</keyword>
<proteinExistence type="predicted"/>
<evidence type="ECO:0000313" key="4">
    <source>
        <dbReference type="Proteomes" id="UP000035068"/>
    </source>
</evidence>
<organism evidence="3 4">
    <name type="scientific">Geoalkalibacter ferrihydriticus DSM 17813</name>
    <dbReference type="NCBI Taxonomy" id="1121915"/>
    <lineage>
        <taxon>Bacteria</taxon>
        <taxon>Pseudomonadati</taxon>
        <taxon>Thermodesulfobacteriota</taxon>
        <taxon>Desulfuromonadia</taxon>
        <taxon>Desulfuromonadales</taxon>
        <taxon>Geoalkalibacteraceae</taxon>
        <taxon>Geoalkalibacter</taxon>
    </lineage>
</organism>
<dbReference type="Proteomes" id="UP000035068">
    <property type="component" value="Unassembled WGS sequence"/>
</dbReference>
<evidence type="ECO:0000256" key="1">
    <source>
        <dbReference type="SAM" id="MobiDB-lite"/>
    </source>
</evidence>
<dbReference type="EMBL" id="JWJD01000005">
    <property type="protein sequence ID" value="KIH76150.1"/>
    <property type="molecule type" value="Genomic_DNA"/>
</dbReference>
<dbReference type="AlphaFoldDB" id="A0A0C2HMK6"/>
<accession>A0A0C2HMK6</accession>
<feature type="signal peptide" evidence="2">
    <location>
        <begin position="1"/>
        <end position="20"/>
    </location>
</feature>
<gene>
    <name evidence="3" type="ORF">GFER_13100</name>
</gene>
<evidence type="ECO:0000313" key="3">
    <source>
        <dbReference type="EMBL" id="KIH76150.1"/>
    </source>
</evidence>
<feature type="region of interest" description="Disordered" evidence="1">
    <location>
        <begin position="82"/>
        <end position="114"/>
    </location>
</feature>
<protein>
    <submittedName>
        <fullName evidence="3">Uncharacterized protein</fullName>
    </submittedName>
</protein>
<feature type="chain" id="PRO_5002149896" evidence="2">
    <location>
        <begin position="21"/>
        <end position="114"/>
    </location>
</feature>
<sequence>MKGIMLFFACLLLIAPAAFAEIVARPDMSDCERRCVDLYGPSIDQASKDSRATYSERRSRVFQGGEQLNACLQACTEGGGAVAEPAPAPAPPVVEEEVVEQSGPPAHAPARGRR</sequence>